<sequence length="80" mass="9102">MYTYKMVQVPPNIEVQASKHKGNEAAIYLQNVVNEYAEEGWEFYRIDSIGVSVKGGCFDALMGKKDSVGSYYVISFRKPR</sequence>
<comment type="caution">
    <text evidence="1">The sequence shown here is derived from an EMBL/GenBank/DDBJ whole genome shotgun (WGS) entry which is preliminary data.</text>
</comment>
<protein>
    <recommendedName>
        <fullName evidence="3">DUF4177 domain-containing protein</fullName>
    </recommendedName>
</protein>
<proteinExistence type="predicted"/>
<reference evidence="1 2" key="1">
    <citation type="submission" date="2017-11" db="EMBL/GenBank/DDBJ databases">
        <authorList>
            <person name="Blom J."/>
        </authorList>
    </citation>
    <scope>NUCLEOTIDE SEQUENCE [LARGE SCALE GENOMIC DNA]</scope>
    <source>
        <strain evidence="1">NCPPB 2254</strain>
    </source>
</reference>
<dbReference type="AlphaFoldDB" id="A0AB38EM69"/>
<evidence type="ECO:0008006" key="3">
    <source>
        <dbReference type="Google" id="ProtNLM"/>
    </source>
</evidence>
<organism evidence="1 2">
    <name type="scientific">Pseudomonas syringae pv. persicae</name>
    <dbReference type="NCBI Taxonomy" id="237306"/>
    <lineage>
        <taxon>Bacteria</taxon>
        <taxon>Pseudomonadati</taxon>
        <taxon>Pseudomonadota</taxon>
        <taxon>Gammaproteobacteria</taxon>
        <taxon>Pseudomonadales</taxon>
        <taxon>Pseudomonadaceae</taxon>
        <taxon>Pseudomonas</taxon>
    </lineage>
</organism>
<accession>A0AB38EM69</accession>
<name>A0AB38EM69_9PSED</name>
<dbReference type="RefSeq" id="WP_031598762.1">
    <property type="nucleotide sequence ID" value="NZ_ODAL01000119.1"/>
</dbReference>
<evidence type="ECO:0000313" key="1">
    <source>
        <dbReference type="EMBL" id="SOQ15794.1"/>
    </source>
</evidence>
<dbReference type="EMBL" id="ODAM01000163">
    <property type="protein sequence ID" value="SOQ15794.1"/>
    <property type="molecule type" value="Genomic_DNA"/>
</dbReference>
<evidence type="ECO:0000313" key="2">
    <source>
        <dbReference type="Proteomes" id="UP000237580"/>
    </source>
</evidence>
<gene>
    <name evidence="1" type="ORF">NCPPB2254_05630</name>
</gene>
<dbReference type="Proteomes" id="UP000237580">
    <property type="component" value="Unassembled WGS sequence"/>
</dbReference>